<organism evidence="2 3">
    <name type="scientific">Liparis tanakae</name>
    <name type="common">Tanaka's snailfish</name>
    <dbReference type="NCBI Taxonomy" id="230148"/>
    <lineage>
        <taxon>Eukaryota</taxon>
        <taxon>Metazoa</taxon>
        <taxon>Chordata</taxon>
        <taxon>Craniata</taxon>
        <taxon>Vertebrata</taxon>
        <taxon>Euteleostomi</taxon>
        <taxon>Actinopterygii</taxon>
        <taxon>Neopterygii</taxon>
        <taxon>Teleostei</taxon>
        <taxon>Neoteleostei</taxon>
        <taxon>Acanthomorphata</taxon>
        <taxon>Eupercaria</taxon>
        <taxon>Perciformes</taxon>
        <taxon>Cottioidei</taxon>
        <taxon>Cottales</taxon>
        <taxon>Liparidae</taxon>
        <taxon>Liparis</taxon>
    </lineage>
</organism>
<protein>
    <submittedName>
        <fullName evidence="2">Uncharacterized protein</fullName>
    </submittedName>
</protein>
<evidence type="ECO:0000313" key="2">
    <source>
        <dbReference type="EMBL" id="TNN69086.1"/>
    </source>
</evidence>
<reference evidence="2 3" key="1">
    <citation type="submission" date="2019-03" db="EMBL/GenBank/DDBJ databases">
        <title>First draft genome of Liparis tanakae, snailfish: a comprehensive survey of snailfish specific genes.</title>
        <authorList>
            <person name="Kim W."/>
            <person name="Song I."/>
            <person name="Jeong J.-H."/>
            <person name="Kim D."/>
            <person name="Kim S."/>
            <person name="Ryu S."/>
            <person name="Song J.Y."/>
            <person name="Lee S.K."/>
        </authorList>
    </citation>
    <scope>NUCLEOTIDE SEQUENCE [LARGE SCALE GENOMIC DNA]</scope>
    <source>
        <tissue evidence="2">Muscle</tissue>
    </source>
</reference>
<accession>A0A4Z2HTA5</accession>
<feature type="region of interest" description="Disordered" evidence="1">
    <location>
        <begin position="21"/>
        <end position="76"/>
    </location>
</feature>
<gene>
    <name evidence="2" type="ORF">EYF80_020669</name>
</gene>
<evidence type="ECO:0000313" key="3">
    <source>
        <dbReference type="Proteomes" id="UP000314294"/>
    </source>
</evidence>
<feature type="compositionally biased region" description="Polar residues" evidence="1">
    <location>
        <begin position="67"/>
        <end position="76"/>
    </location>
</feature>
<evidence type="ECO:0000256" key="1">
    <source>
        <dbReference type="SAM" id="MobiDB-lite"/>
    </source>
</evidence>
<dbReference type="EMBL" id="SRLO01000180">
    <property type="protein sequence ID" value="TNN69086.1"/>
    <property type="molecule type" value="Genomic_DNA"/>
</dbReference>
<proteinExistence type="predicted"/>
<sequence length="76" mass="8445">MYQGHLQRCIRSLIASALEFQRSRGETGPPPKEQVHHAKQPQATFGSVDIRKKEGFKAADPLDCPAPSSNEQELKT</sequence>
<keyword evidence="3" id="KW-1185">Reference proteome</keyword>
<dbReference type="Proteomes" id="UP000314294">
    <property type="component" value="Unassembled WGS sequence"/>
</dbReference>
<name>A0A4Z2HTA5_9TELE</name>
<comment type="caution">
    <text evidence="2">The sequence shown here is derived from an EMBL/GenBank/DDBJ whole genome shotgun (WGS) entry which is preliminary data.</text>
</comment>
<dbReference type="AlphaFoldDB" id="A0A4Z2HTA5"/>